<feature type="region of interest" description="Disordered" evidence="1">
    <location>
        <begin position="1"/>
        <end position="22"/>
    </location>
</feature>
<evidence type="ECO:0000313" key="3">
    <source>
        <dbReference type="Proteomes" id="UP000054262"/>
    </source>
</evidence>
<evidence type="ECO:0000256" key="1">
    <source>
        <dbReference type="SAM" id="MobiDB-lite"/>
    </source>
</evidence>
<gene>
    <name evidence="2" type="ORF">MB2181_04590</name>
</gene>
<protein>
    <submittedName>
        <fullName evidence="2">Uncharacterized protein</fullName>
    </submittedName>
</protein>
<dbReference type="EMBL" id="AAUX01000001">
    <property type="protein sequence ID" value="EAV47325.1"/>
    <property type="molecule type" value="Genomic_DNA"/>
</dbReference>
<accession>A0P715</accession>
<proteinExistence type="predicted"/>
<evidence type="ECO:0000313" key="2">
    <source>
        <dbReference type="EMBL" id="EAV47325.1"/>
    </source>
</evidence>
<reference evidence="2 3" key="1">
    <citation type="submission" date="2006-11" db="EMBL/GenBank/DDBJ databases">
        <authorList>
            <person name="Giovannoni S."/>
            <person name="Vergin K."/>
            <person name="Ferriera S."/>
            <person name="Johnson J."/>
            <person name="Kravitz S."/>
            <person name="Beeson K."/>
            <person name="Sutton G."/>
            <person name="Rogers Y.-H."/>
            <person name="Friedman R."/>
            <person name="Frazier M."/>
            <person name="Venter J.C."/>
        </authorList>
    </citation>
    <scope>NUCLEOTIDE SEQUENCE [LARGE SCALE GENOMIC DNA]</scope>
    <source>
        <strain evidence="2 3">HTCC2181</strain>
    </source>
</reference>
<keyword evidence="3" id="KW-1185">Reference proteome</keyword>
<dbReference type="AlphaFoldDB" id="A0P715"/>
<dbReference type="Proteomes" id="UP000054262">
    <property type="component" value="Unassembled WGS sequence"/>
</dbReference>
<comment type="caution">
    <text evidence="2">The sequence shown here is derived from an EMBL/GenBank/DDBJ whole genome shotgun (WGS) entry which is preliminary data.</text>
</comment>
<sequence>MGNRDKRKETKGKPKKEKAPVA</sequence>
<organism evidence="2 3">
    <name type="scientific">Methylophilales bacterium HTCC2181</name>
    <dbReference type="NCBI Taxonomy" id="383631"/>
    <lineage>
        <taxon>Bacteria</taxon>
        <taxon>Pseudomonadati</taxon>
        <taxon>Pseudomonadota</taxon>
        <taxon>Betaproteobacteria</taxon>
        <taxon>Nitrosomonadales</taxon>
        <taxon>OM43 clade</taxon>
    </lineage>
</organism>
<name>A0P715_9PROT</name>